<dbReference type="STRING" id="1823756.A4H34_03930"/>
<keyword evidence="2" id="KW-1185">Reference proteome</keyword>
<dbReference type="EMBL" id="LVZK01000001">
    <property type="protein sequence ID" value="OAP86319.1"/>
    <property type="molecule type" value="Genomic_DNA"/>
</dbReference>
<proteinExistence type="predicted"/>
<evidence type="ECO:0000313" key="1">
    <source>
        <dbReference type="EMBL" id="OAP86319.1"/>
    </source>
</evidence>
<accession>A0A179B4L6</accession>
<dbReference type="Proteomes" id="UP000078368">
    <property type="component" value="Unassembled WGS sequence"/>
</dbReference>
<dbReference type="OrthoDB" id="9805576at2"/>
<evidence type="ECO:0000313" key="2">
    <source>
        <dbReference type="Proteomes" id="UP000078368"/>
    </source>
</evidence>
<comment type="caution">
    <text evidence="1">The sequence shown here is derived from an EMBL/GenBank/DDBJ whole genome shotgun (WGS) entry which is preliminary data.</text>
</comment>
<organism evidence="1 2">
    <name type="scientific">Peptidiphaga gingivicola</name>
    <dbReference type="NCBI Taxonomy" id="2741497"/>
    <lineage>
        <taxon>Bacteria</taxon>
        <taxon>Bacillati</taxon>
        <taxon>Actinomycetota</taxon>
        <taxon>Actinomycetes</taxon>
        <taxon>Actinomycetales</taxon>
        <taxon>Actinomycetaceae</taxon>
        <taxon>Peptidiphaga</taxon>
    </lineage>
</organism>
<sequence length="344" mass="38817">MIATFTHAFATWIGECWHRGLSLFSEAGPVGDLEETIAQEYRDDSPAFERFLPELFERLGIDEHRERGQLRQRGEHCSRLPNLFRLLILAEQVGSAFGFSTQNPFRIPQEYEEAARILLQRCCDWLRSCLGEERYAARLTGVPIEAYKNAVFSPLGTDVWWTAPLKQNPGVLWNAQIVAGAPFVPARCGIPASVLSHDLLSEDSNKEVHEAIGQAIEQTNGCRLSVKEKSAARLPARLYRIETIEDYAKLVEQHPLLVPAKARRERGGHTPYHLRSPIFAVPNDVLVDWRAASAEYDAVYVNAETYFTGAWLPIETELGFTTLSGWSPECVYFLNLDDVELVRA</sequence>
<gene>
    <name evidence="1" type="ORF">A4H34_03930</name>
</gene>
<dbReference type="AlphaFoldDB" id="A0A179B4L6"/>
<reference evidence="1 2" key="1">
    <citation type="submission" date="2016-04" db="EMBL/GenBank/DDBJ databases">
        <title>Peptidophaga gingivicola gen. nov., sp. nov., isolated from human subgingival plaque.</title>
        <authorList>
            <person name="Beall C.J."/>
            <person name="Mokrzan E.M."/>
            <person name="Griffen A.L."/>
            <person name="Leys E.J."/>
        </authorList>
    </citation>
    <scope>NUCLEOTIDE SEQUENCE [LARGE SCALE GENOMIC DNA]</scope>
    <source>
        <strain evidence="1 2">BA112</strain>
    </source>
</reference>
<name>A0A179B4L6_9ACTO</name>
<protein>
    <submittedName>
        <fullName evidence="1">Uncharacterized protein</fullName>
    </submittedName>
</protein>